<proteinExistence type="predicted"/>
<dbReference type="GeneID" id="68112540"/>
<protein>
    <submittedName>
        <fullName evidence="1">Uncharacterized protein</fullName>
    </submittedName>
</protein>
<dbReference type="AlphaFoldDB" id="A0A6A5BRF4"/>
<gene>
    <name evidence="1" type="ORF">FDP41_005322</name>
</gene>
<comment type="caution">
    <text evidence="1">The sequence shown here is derived from an EMBL/GenBank/DDBJ whole genome shotgun (WGS) entry which is preliminary data.</text>
</comment>
<dbReference type="Proteomes" id="UP000444721">
    <property type="component" value="Unassembled WGS sequence"/>
</dbReference>
<dbReference type="EMBL" id="VFQX01000043">
    <property type="protein sequence ID" value="KAF0975995.1"/>
    <property type="molecule type" value="Genomic_DNA"/>
</dbReference>
<dbReference type="RefSeq" id="XP_044560708.1">
    <property type="nucleotide sequence ID" value="XM_044708835.1"/>
</dbReference>
<dbReference type="VEuPathDB" id="AmoebaDB:NfTy_053270"/>
<dbReference type="VEuPathDB" id="AmoebaDB:NF0102450"/>
<sequence length="315" mass="36778">MTSQDKTTIPGDDEKLSKIRQVEQLFPTAPNSKMDDSLCSESDKKFFTYASIGFNCRRKVQELQIDKYDARRLENRETKAPNEVSKVFGALCVIKEVFGTPPCLHNYENISFLTKYFTARERRQLFEQLVKSCAYIGENRSNHQSEYLFYDTVALEQYLKLKDYDDLFIEKEGSFKKFPVFAQTVKHDFRDETTGKLLQGDNLQNFTEEDASKLKILIEKMGYEKQFNYVMNEYENIPTLPPSYMVYAYGVSFAYCKQHFMKCMRDTFYKDSQNISDEDLVEKFSIGNATECLASQPCFLKASSYLDYTKSKQNK</sequence>
<accession>A0A6A5BRF4</accession>
<reference evidence="1 2" key="1">
    <citation type="journal article" date="2019" name="Sci. Rep.">
        <title>Nanopore sequencing improves the draft genome of the human pathogenic amoeba Naegleria fowleri.</title>
        <authorList>
            <person name="Liechti N."/>
            <person name="Schurch N."/>
            <person name="Bruggmann R."/>
            <person name="Wittwer M."/>
        </authorList>
    </citation>
    <scope>NUCLEOTIDE SEQUENCE [LARGE SCALE GENOMIC DNA]</scope>
    <source>
        <strain evidence="1 2">ATCC 30894</strain>
    </source>
</reference>
<name>A0A6A5BRF4_NAEFO</name>
<dbReference type="VEuPathDB" id="AmoebaDB:FDP41_005322"/>
<evidence type="ECO:0000313" key="2">
    <source>
        <dbReference type="Proteomes" id="UP000444721"/>
    </source>
</evidence>
<organism evidence="1 2">
    <name type="scientific">Naegleria fowleri</name>
    <name type="common">Brain eating amoeba</name>
    <dbReference type="NCBI Taxonomy" id="5763"/>
    <lineage>
        <taxon>Eukaryota</taxon>
        <taxon>Discoba</taxon>
        <taxon>Heterolobosea</taxon>
        <taxon>Tetramitia</taxon>
        <taxon>Eutetramitia</taxon>
        <taxon>Vahlkampfiidae</taxon>
        <taxon>Naegleria</taxon>
    </lineage>
</organism>
<keyword evidence="2" id="KW-1185">Reference proteome</keyword>
<evidence type="ECO:0000313" key="1">
    <source>
        <dbReference type="EMBL" id="KAF0975995.1"/>
    </source>
</evidence>